<organism evidence="8 9">
    <name type="scientific">Streptomyces liliifuscus</name>
    <dbReference type="NCBI Taxonomy" id="2797636"/>
    <lineage>
        <taxon>Bacteria</taxon>
        <taxon>Bacillati</taxon>
        <taxon>Actinomycetota</taxon>
        <taxon>Actinomycetes</taxon>
        <taxon>Kitasatosporales</taxon>
        <taxon>Streptomycetaceae</taxon>
        <taxon>Streptomyces</taxon>
    </lineage>
</organism>
<evidence type="ECO:0000313" key="9">
    <source>
        <dbReference type="Proteomes" id="UP000595636"/>
    </source>
</evidence>
<dbReference type="Pfam" id="PF02836">
    <property type="entry name" value="Glyco_hydro_2_C"/>
    <property type="match status" value="1"/>
</dbReference>
<evidence type="ECO:0000256" key="2">
    <source>
        <dbReference type="ARBA" id="ARBA00022801"/>
    </source>
</evidence>
<dbReference type="InterPro" id="IPR006104">
    <property type="entry name" value="Glyco_hydro_2_N"/>
</dbReference>
<dbReference type="InterPro" id="IPR008979">
    <property type="entry name" value="Galactose-bd-like_sf"/>
</dbReference>
<dbReference type="InterPro" id="IPR013783">
    <property type="entry name" value="Ig-like_fold"/>
</dbReference>
<dbReference type="Pfam" id="PF00703">
    <property type="entry name" value="Glyco_hydro_2"/>
    <property type="match status" value="1"/>
</dbReference>
<dbReference type="SUPFAM" id="SSF49303">
    <property type="entry name" value="beta-Galactosidase/glucuronidase domain"/>
    <property type="match status" value="1"/>
</dbReference>
<dbReference type="GO" id="GO:0046373">
    <property type="term" value="P:L-arabinose metabolic process"/>
    <property type="evidence" value="ECO:0007669"/>
    <property type="project" value="InterPro"/>
</dbReference>
<dbReference type="SUPFAM" id="SSF110221">
    <property type="entry name" value="AbfB domain"/>
    <property type="match status" value="1"/>
</dbReference>
<dbReference type="Gene3D" id="2.80.10.50">
    <property type="match status" value="1"/>
</dbReference>
<dbReference type="PANTHER" id="PTHR42732">
    <property type="entry name" value="BETA-GALACTOSIDASE"/>
    <property type="match status" value="1"/>
</dbReference>
<dbReference type="InterPro" id="IPR051913">
    <property type="entry name" value="GH2_Domain-Containing"/>
</dbReference>
<accession>A0A7T7L442</accession>
<dbReference type="AlphaFoldDB" id="A0A7T7L442"/>
<feature type="domain" description="Glycosyl hydrolases family 2 sugar binding" evidence="6">
    <location>
        <begin position="151"/>
        <end position="226"/>
    </location>
</feature>
<evidence type="ECO:0000259" key="7">
    <source>
        <dbReference type="Pfam" id="PF05270"/>
    </source>
</evidence>
<dbReference type="SUPFAM" id="SSF51445">
    <property type="entry name" value="(Trans)glycosidases"/>
    <property type="match status" value="1"/>
</dbReference>
<reference evidence="8 9" key="1">
    <citation type="submission" date="2020-12" db="EMBL/GenBank/DDBJ databases">
        <title>A novel species.</title>
        <authorList>
            <person name="Li K."/>
        </authorList>
    </citation>
    <scope>NUCLEOTIDE SEQUENCE [LARGE SCALE GENOMIC DNA]</scope>
    <source>
        <strain evidence="8 9">ZYC-3</strain>
    </source>
</reference>
<dbReference type="PANTHER" id="PTHR42732:SF2">
    <property type="entry name" value="BETA-MANNOSIDASE"/>
    <property type="match status" value="1"/>
</dbReference>
<dbReference type="Proteomes" id="UP000595636">
    <property type="component" value="Chromosome"/>
</dbReference>
<dbReference type="KEGG" id="slf:JEQ17_46255"/>
<keyword evidence="3" id="KW-0326">Glycosidase</keyword>
<evidence type="ECO:0000256" key="1">
    <source>
        <dbReference type="ARBA" id="ARBA00007401"/>
    </source>
</evidence>
<evidence type="ECO:0000259" key="4">
    <source>
        <dbReference type="Pfam" id="PF00703"/>
    </source>
</evidence>
<feature type="domain" description="Glycoside hydrolase family 2 immunoglobulin-like beta-sandwich" evidence="4">
    <location>
        <begin position="273"/>
        <end position="364"/>
    </location>
</feature>
<dbReference type="Gene3D" id="2.60.40.10">
    <property type="entry name" value="Immunoglobulins"/>
    <property type="match status" value="1"/>
</dbReference>
<dbReference type="InterPro" id="IPR007934">
    <property type="entry name" value="AbfB_ABD"/>
</dbReference>
<gene>
    <name evidence="8" type="ORF">JEQ17_46255</name>
</gene>
<evidence type="ECO:0000256" key="3">
    <source>
        <dbReference type="ARBA" id="ARBA00023295"/>
    </source>
</evidence>
<dbReference type="InterPro" id="IPR036195">
    <property type="entry name" value="AbfB_ABD_sf"/>
</dbReference>
<evidence type="ECO:0000259" key="5">
    <source>
        <dbReference type="Pfam" id="PF02836"/>
    </source>
</evidence>
<dbReference type="CDD" id="cd23399">
    <property type="entry name" value="beta-trefoil_ABD_ABFB"/>
    <property type="match status" value="1"/>
</dbReference>
<feature type="domain" description="Alpha-L-arabinofuranosidase B arabinose-binding" evidence="7">
    <location>
        <begin position="670"/>
        <end position="807"/>
    </location>
</feature>
<feature type="domain" description="Glycoside hydrolase family 2 catalytic" evidence="5">
    <location>
        <begin position="407"/>
        <end position="518"/>
    </location>
</feature>
<comment type="similarity">
    <text evidence="1">Belongs to the glycosyl hydrolase 2 family.</text>
</comment>
<evidence type="ECO:0000259" key="6">
    <source>
        <dbReference type="Pfam" id="PF02837"/>
    </source>
</evidence>
<dbReference type="InterPro" id="IPR017853">
    <property type="entry name" value="GH"/>
</dbReference>
<dbReference type="Gene3D" id="2.60.120.260">
    <property type="entry name" value="Galactose-binding domain-like"/>
    <property type="match status" value="1"/>
</dbReference>
<proteinExistence type="inferred from homology"/>
<protein>
    <submittedName>
        <fullName evidence="8">AbfB domain-containing protein</fullName>
    </submittedName>
</protein>
<dbReference type="EMBL" id="CP066831">
    <property type="protein sequence ID" value="QQM46098.1"/>
    <property type="molecule type" value="Genomic_DNA"/>
</dbReference>
<evidence type="ECO:0000313" key="8">
    <source>
        <dbReference type="EMBL" id="QQM46098.1"/>
    </source>
</evidence>
<dbReference type="SUPFAM" id="SSF49785">
    <property type="entry name" value="Galactose-binding domain-like"/>
    <property type="match status" value="1"/>
</dbReference>
<keyword evidence="9" id="KW-1185">Reference proteome</keyword>
<dbReference type="InterPro" id="IPR006103">
    <property type="entry name" value="Glyco_hydro_2_cat"/>
</dbReference>
<dbReference type="Pfam" id="PF05270">
    <property type="entry name" value="AbfB"/>
    <property type="match status" value="1"/>
</dbReference>
<dbReference type="InterPro" id="IPR006102">
    <property type="entry name" value="Ig-like_GH2"/>
</dbReference>
<keyword evidence="2" id="KW-0378">Hydrolase</keyword>
<dbReference type="Pfam" id="PF02837">
    <property type="entry name" value="Glyco_hydro_2_N"/>
    <property type="match status" value="1"/>
</dbReference>
<dbReference type="GO" id="GO:0046556">
    <property type="term" value="F:alpha-L-arabinofuranosidase activity"/>
    <property type="evidence" value="ECO:0007669"/>
    <property type="project" value="InterPro"/>
</dbReference>
<sequence>MLWCSCSESSRVEQVPPSCGRRSSVRHRDLGAITVLRPLSTWRRVTTAATVLALAVTGLLASGTAPAGAAAAAWTPKPAPMTTPWTDQVPVDNPLPEYPRPQLTRPDWANLNGIWDFAVTSRDAGQPSSFGEQIRVPFAPESALSGIQRKITENDKLWYKRTFTVPAGWNGRRVQLNFGASDWETTVWVNGQQAGAVHRGGYDSFSYDITPLLNGGGTNTIVVSAYDATQTGGQAVGKQRIQDVTPHAGRSIFYTATSGIWQTVWLEPTAAARVTRLDMVPNLQDSTLRVTVRAAGADGASVKVTVSNGGTQVGSVTGTVGQQFSVPVPNARLWTPEDPFLYDVTAELTGSAGADRVGSYAGMRSIAVRNVNGVQRPVLNGSFVFQSGTLDQGYWPDGLHTAPTDAALRYDLQKHKDLGFNMVRKHIKVEPQRWFYWADRLGLLVWQDMPAMDSGKSPSAAARTQWETEYRAIIDEHRSSPSLILWVNQNEGWGQYDQARIADMVKSYDPSRLVDNMSGVNCCGSQDGGNGDVVDNHNYVGPGNTPTETVRASVLGEYGGLGIRVSGHEWYPGGGFSYEDQPSLSALNDRLVGLLDGIRENSMPAGGLSAAVYTQITDVENEANGLLTYDRQVVKVDEARVRAANQALVTASRTVGPTVKLPVEQYVSIRVTTPGYTDRYLRHKDGLGFTEVVNSGSTALLKEDATWKVKPGLANRLCYSFESRNYPGEYLRHREFRVRRDANDNSTLYKEDATWCPVQGPGGVRLSASGFPRQYLRHIDAELWLAQQGGTHTWDNPASFVPDTTWAISAPWAP</sequence>
<dbReference type="InterPro" id="IPR036156">
    <property type="entry name" value="Beta-gal/glucu_dom_sf"/>
</dbReference>
<name>A0A7T7L442_9ACTN</name>
<dbReference type="Gene3D" id="3.20.20.80">
    <property type="entry name" value="Glycosidases"/>
    <property type="match status" value="1"/>
</dbReference>